<dbReference type="Proteomes" id="UP001201812">
    <property type="component" value="Unassembled WGS sequence"/>
</dbReference>
<proteinExistence type="predicted"/>
<evidence type="ECO:0000313" key="2">
    <source>
        <dbReference type="Proteomes" id="UP001201812"/>
    </source>
</evidence>
<dbReference type="EMBL" id="JAKKPZ010000030">
    <property type="protein sequence ID" value="KAI1709477.1"/>
    <property type="molecule type" value="Genomic_DNA"/>
</dbReference>
<reference evidence="1" key="1">
    <citation type="submission" date="2022-01" db="EMBL/GenBank/DDBJ databases">
        <title>Genome Sequence Resource for Two Populations of Ditylenchus destructor, the Migratory Endoparasitic Phytonematode.</title>
        <authorList>
            <person name="Zhang H."/>
            <person name="Lin R."/>
            <person name="Xie B."/>
        </authorList>
    </citation>
    <scope>NUCLEOTIDE SEQUENCE</scope>
    <source>
        <strain evidence="1">BazhouSP</strain>
    </source>
</reference>
<comment type="caution">
    <text evidence="1">The sequence shown here is derived from an EMBL/GenBank/DDBJ whole genome shotgun (WGS) entry which is preliminary data.</text>
</comment>
<protein>
    <submittedName>
        <fullName evidence="1">Uncharacterized protein</fullName>
    </submittedName>
</protein>
<gene>
    <name evidence="1" type="ORF">DdX_11264</name>
</gene>
<accession>A0AAD4R4S5</accession>
<keyword evidence="2" id="KW-1185">Reference proteome</keyword>
<name>A0AAD4R4S5_9BILA</name>
<sequence>MLSALGLCSDVWRDILAFSNRIDLIRILPTARQIRNFIDCEFSAEPYLIVGKVTSFNGTEWLVPSEDTTRYLATNLPTDILAAHKFIRSRQTNLDINSFNLPLPSFSHIWQGQKLLINFEGIQEPIPELPQAFVSVIGTCRELMIHTLCEFKLFPCLGMLLQAAQFNKIGVYDTLYEGSIDLNAEIVADFLLKVPNCDDISSSVWSISNVLSIFTDDACAAHGSWQGIIKEMRERFLQSTKKHYLFLHWDTYDLYPIELGLDEFDVENKHTGQHLRLTLVHGYSLRLTSIENELTLGEQKKLQQYLRTPETSRNRILEFGVRRDIDREWSSCRMVKWIWFNVQFTDFKIVFERELFADRWLCGEGHSS</sequence>
<evidence type="ECO:0000313" key="1">
    <source>
        <dbReference type="EMBL" id="KAI1709477.1"/>
    </source>
</evidence>
<organism evidence="1 2">
    <name type="scientific">Ditylenchus destructor</name>
    <dbReference type="NCBI Taxonomy" id="166010"/>
    <lineage>
        <taxon>Eukaryota</taxon>
        <taxon>Metazoa</taxon>
        <taxon>Ecdysozoa</taxon>
        <taxon>Nematoda</taxon>
        <taxon>Chromadorea</taxon>
        <taxon>Rhabditida</taxon>
        <taxon>Tylenchina</taxon>
        <taxon>Tylenchomorpha</taxon>
        <taxon>Sphaerularioidea</taxon>
        <taxon>Anguinidae</taxon>
        <taxon>Anguininae</taxon>
        <taxon>Ditylenchus</taxon>
    </lineage>
</organism>
<dbReference type="AlphaFoldDB" id="A0AAD4R4S5"/>